<dbReference type="Gene3D" id="3.30.450.20">
    <property type="entry name" value="PAS domain"/>
    <property type="match status" value="1"/>
</dbReference>
<dbReference type="PANTHER" id="PTHR42878">
    <property type="entry name" value="TWO-COMPONENT HISTIDINE KINASE"/>
    <property type="match status" value="1"/>
</dbReference>
<accession>A0A4U1BIS0</accession>
<comment type="catalytic activity">
    <reaction evidence="1">
        <text>ATP + protein L-histidine = ADP + protein N-phospho-L-histidine.</text>
        <dbReference type="EC" id="2.7.13.3"/>
    </reaction>
</comment>
<evidence type="ECO:0000256" key="5">
    <source>
        <dbReference type="ARBA" id="ARBA00022679"/>
    </source>
</evidence>
<dbReference type="SMART" id="SM00304">
    <property type="entry name" value="HAMP"/>
    <property type="match status" value="1"/>
</dbReference>
<feature type="transmembrane region" description="Helical" evidence="13">
    <location>
        <begin position="16"/>
        <end position="37"/>
    </location>
</feature>
<proteinExistence type="predicted"/>
<gene>
    <name evidence="16" type="ORF">FCL40_04600</name>
</gene>
<keyword evidence="4" id="KW-0597">Phosphoprotein</keyword>
<protein>
    <recommendedName>
        <fullName evidence="3">histidine kinase</fullName>
        <ecNumber evidence="3">2.7.13.3</ecNumber>
    </recommendedName>
</protein>
<keyword evidence="17" id="KW-1185">Reference proteome</keyword>
<dbReference type="InterPro" id="IPR003594">
    <property type="entry name" value="HATPase_dom"/>
</dbReference>
<evidence type="ECO:0000259" key="14">
    <source>
        <dbReference type="PROSITE" id="PS50109"/>
    </source>
</evidence>
<dbReference type="SUPFAM" id="SSF55785">
    <property type="entry name" value="PYP-like sensor domain (PAS domain)"/>
    <property type="match status" value="1"/>
</dbReference>
<evidence type="ECO:0000313" key="16">
    <source>
        <dbReference type="EMBL" id="TKB50686.1"/>
    </source>
</evidence>
<dbReference type="Pfam" id="PF13188">
    <property type="entry name" value="PAS_8"/>
    <property type="match status" value="1"/>
</dbReference>
<feature type="domain" description="Histidine kinase" evidence="14">
    <location>
        <begin position="216"/>
        <end position="416"/>
    </location>
</feature>
<comment type="caution">
    <text evidence="16">The sequence shown here is derived from an EMBL/GenBank/DDBJ whole genome shotgun (WGS) entry which is preliminary data.</text>
</comment>
<dbReference type="SUPFAM" id="SSF55874">
    <property type="entry name" value="ATPase domain of HSP90 chaperone/DNA topoisomerase II/histidine kinase"/>
    <property type="match status" value="1"/>
</dbReference>
<comment type="subcellular location">
    <subcellularLocation>
        <location evidence="2">Membrane</location>
        <topology evidence="2">Multi-pass membrane protein</topology>
    </subcellularLocation>
</comment>
<keyword evidence="8" id="KW-0418">Kinase</keyword>
<dbReference type="SMART" id="SM00388">
    <property type="entry name" value="HisKA"/>
    <property type="match status" value="1"/>
</dbReference>
<dbReference type="InterPro" id="IPR035965">
    <property type="entry name" value="PAS-like_dom_sf"/>
</dbReference>
<organism evidence="16 17">
    <name type="scientific">Ferrimonas sediminicola</name>
    <dbReference type="NCBI Taxonomy" id="2569538"/>
    <lineage>
        <taxon>Bacteria</taxon>
        <taxon>Pseudomonadati</taxon>
        <taxon>Pseudomonadota</taxon>
        <taxon>Gammaproteobacteria</taxon>
        <taxon>Alteromonadales</taxon>
        <taxon>Ferrimonadaceae</taxon>
        <taxon>Ferrimonas</taxon>
    </lineage>
</organism>
<dbReference type="CDD" id="cd00075">
    <property type="entry name" value="HATPase"/>
    <property type="match status" value="1"/>
</dbReference>
<dbReference type="InterPro" id="IPR003660">
    <property type="entry name" value="HAMP_dom"/>
</dbReference>
<evidence type="ECO:0000256" key="10">
    <source>
        <dbReference type="ARBA" id="ARBA00022989"/>
    </source>
</evidence>
<dbReference type="InterPro" id="IPR000014">
    <property type="entry name" value="PAS"/>
</dbReference>
<evidence type="ECO:0000256" key="6">
    <source>
        <dbReference type="ARBA" id="ARBA00022692"/>
    </source>
</evidence>
<dbReference type="Proteomes" id="UP000305674">
    <property type="component" value="Unassembled WGS sequence"/>
</dbReference>
<dbReference type="SUPFAM" id="SSF47384">
    <property type="entry name" value="Homodimeric domain of signal transducing histidine kinase"/>
    <property type="match status" value="1"/>
</dbReference>
<dbReference type="GO" id="GO:0005524">
    <property type="term" value="F:ATP binding"/>
    <property type="evidence" value="ECO:0007669"/>
    <property type="project" value="UniProtKB-KW"/>
</dbReference>
<dbReference type="PRINTS" id="PR00344">
    <property type="entry name" value="BCTRLSENSOR"/>
</dbReference>
<dbReference type="Pfam" id="PF00672">
    <property type="entry name" value="HAMP"/>
    <property type="match status" value="1"/>
</dbReference>
<evidence type="ECO:0000256" key="7">
    <source>
        <dbReference type="ARBA" id="ARBA00022741"/>
    </source>
</evidence>
<evidence type="ECO:0000256" key="4">
    <source>
        <dbReference type="ARBA" id="ARBA00022553"/>
    </source>
</evidence>
<dbReference type="PANTHER" id="PTHR42878:SF7">
    <property type="entry name" value="SENSOR HISTIDINE KINASE GLRK"/>
    <property type="match status" value="1"/>
</dbReference>
<keyword evidence="7" id="KW-0547">Nucleotide-binding</keyword>
<keyword evidence="5" id="KW-0808">Transferase</keyword>
<dbReference type="EMBL" id="SWCI01000002">
    <property type="protein sequence ID" value="TKB50686.1"/>
    <property type="molecule type" value="Genomic_DNA"/>
</dbReference>
<keyword evidence="12 13" id="KW-0472">Membrane</keyword>
<dbReference type="OrthoDB" id="1931120at2"/>
<dbReference type="GO" id="GO:0007234">
    <property type="term" value="P:osmosensory signaling via phosphorelay pathway"/>
    <property type="evidence" value="ECO:0007669"/>
    <property type="project" value="TreeGrafter"/>
</dbReference>
<reference evidence="16 17" key="1">
    <citation type="submission" date="2019-04" db="EMBL/GenBank/DDBJ databases">
        <authorList>
            <person name="Hwang J.C."/>
        </authorList>
    </citation>
    <scope>NUCLEOTIDE SEQUENCE [LARGE SCALE GENOMIC DNA]</scope>
    <source>
        <strain evidence="16 17">IMCC35001</strain>
    </source>
</reference>
<keyword evidence="11" id="KW-0902">Two-component regulatory system</keyword>
<dbReference type="GO" id="GO:0000156">
    <property type="term" value="F:phosphorelay response regulator activity"/>
    <property type="evidence" value="ECO:0007669"/>
    <property type="project" value="TreeGrafter"/>
</dbReference>
<dbReference type="Gene3D" id="3.30.565.10">
    <property type="entry name" value="Histidine kinase-like ATPase, C-terminal domain"/>
    <property type="match status" value="1"/>
</dbReference>
<evidence type="ECO:0000313" key="17">
    <source>
        <dbReference type="Proteomes" id="UP000305674"/>
    </source>
</evidence>
<dbReference type="GO" id="GO:0000155">
    <property type="term" value="F:phosphorelay sensor kinase activity"/>
    <property type="evidence" value="ECO:0007669"/>
    <property type="project" value="InterPro"/>
</dbReference>
<evidence type="ECO:0000256" key="1">
    <source>
        <dbReference type="ARBA" id="ARBA00000085"/>
    </source>
</evidence>
<dbReference type="GO" id="GO:0016020">
    <property type="term" value="C:membrane"/>
    <property type="evidence" value="ECO:0007669"/>
    <property type="project" value="UniProtKB-SubCell"/>
</dbReference>
<dbReference type="PROSITE" id="PS50885">
    <property type="entry name" value="HAMP"/>
    <property type="match status" value="1"/>
</dbReference>
<keyword evidence="6 13" id="KW-0812">Transmembrane</keyword>
<evidence type="ECO:0000256" key="12">
    <source>
        <dbReference type="ARBA" id="ARBA00023136"/>
    </source>
</evidence>
<dbReference type="AlphaFoldDB" id="A0A4U1BIS0"/>
<keyword evidence="10 13" id="KW-1133">Transmembrane helix</keyword>
<evidence type="ECO:0000256" key="8">
    <source>
        <dbReference type="ARBA" id="ARBA00022777"/>
    </source>
</evidence>
<dbReference type="InterPro" id="IPR036890">
    <property type="entry name" value="HATPase_C_sf"/>
</dbReference>
<dbReference type="SMART" id="SM00387">
    <property type="entry name" value="HATPase_c"/>
    <property type="match status" value="1"/>
</dbReference>
<dbReference type="EC" id="2.7.13.3" evidence="3"/>
<dbReference type="InterPro" id="IPR005467">
    <property type="entry name" value="His_kinase_dom"/>
</dbReference>
<dbReference type="InterPro" id="IPR003661">
    <property type="entry name" value="HisK_dim/P_dom"/>
</dbReference>
<evidence type="ECO:0000256" key="9">
    <source>
        <dbReference type="ARBA" id="ARBA00022840"/>
    </source>
</evidence>
<evidence type="ECO:0000259" key="15">
    <source>
        <dbReference type="PROSITE" id="PS50885"/>
    </source>
</evidence>
<evidence type="ECO:0000256" key="13">
    <source>
        <dbReference type="SAM" id="Phobius"/>
    </source>
</evidence>
<dbReference type="PROSITE" id="PS50109">
    <property type="entry name" value="HIS_KIN"/>
    <property type="match status" value="1"/>
</dbReference>
<dbReference type="InterPro" id="IPR036097">
    <property type="entry name" value="HisK_dim/P_sf"/>
</dbReference>
<dbReference type="Gene3D" id="1.10.287.130">
    <property type="match status" value="1"/>
</dbReference>
<evidence type="ECO:0000256" key="2">
    <source>
        <dbReference type="ARBA" id="ARBA00004141"/>
    </source>
</evidence>
<evidence type="ECO:0000256" key="3">
    <source>
        <dbReference type="ARBA" id="ARBA00012438"/>
    </source>
</evidence>
<keyword evidence="9" id="KW-0067">ATP-binding</keyword>
<dbReference type="GO" id="GO:0030295">
    <property type="term" value="F:protein kinase activator activity"/>
    <property type="evidence" value="ECO:0007669"/>
    <property type="project" value="TreeGrafter"/>
</dbReference>
<dbReference type="CDD" id="cd06225">
    <property type="entry name" value="HAMP"/>
    <property type="match status" value="1"/>
</dbReference>
<dbReference type="CDD" id="cd00082">
    <property type="entry name" value="HisKA"/>
    <property type="match status" value="1"/>
</dbReference>
<dbReference type="Pfam" id="PF02518">
    <property type="entry name" value="HATPase_c"/>
    <property type="match status" value="1"/>
</dbReference>
<evidence type="ECO:0000256" key="11">
    <source>
        <dbReference type="ARBA" id="ARBA00023012"/>
    </source>
</evidence>
<dbReference type="InterPro" id="IPR050351">
    <property type="entry name" value="BphY/WalK/GraS-like"/>
</dbReference>
<sequence>MVITRSLPSFGPVPGWLQALLIAGLLFPLLLGLMFSLTRPLRHGLASLEAGVLNFSDADFSATLPLRGSPEIRALASHYNQMAVKLRQERYTLHQRELILDKVIQNSPVLVLLTDPGQRVILANRETERFFGRSRLEGLPLDELLADQGEPVQAMFRSQQDGLFQLSDGQQQSDAYHLVQGQFQLHNRPHRLILLRCLTRELARQEAAAWKKVIRVISHELNNSLAPISSMSHSGLALLTEASDPRLQRVFNTIEERCASLNQFIQGYATFAKLPAPRAKAVDWCPFVEGLRAQYPFLLTGSLPRQPGWFDLNQMERVLVNLLKNAGESGSPETQITLEIKRREGGVAMVVSDRGAGMSDATLNQALLPFYSTKHQGTGLGLALCREITEAHGGQIQLRNRQGGGLRVSLWLPDRGAALTDGANGSRVKIDVD</sequence>
<name>A0A4U1BIS0_9GAMM</name>
<feature type="domain" description="HAMP" evidence="15">
    <location>
        <begin position="39"/>
        <end position="91"/>
    </location>
</feature>
<dbReference type="InterPro" id="IPR004358">
    <property type="entry name" value="Sig_transdc_His_kin-like_C"/>
</dbReference>